<dbReference type="InterPro" id="IPR000488">
    <property type="entry name" value="Death_dom"/>
</dbReference>
<dbReference type="AlphaFoldDB" id="G3P4U4"/>
<dbReference type="GO" id="GO:0042981">
    <property type="term" value="P:regulation of apoptotic process"/>
    <property type="evidence" value="ECO:0007669"/>
    <property type="project" value="InterPro"/>
</dbReference>
<evidence type="ECO:0000313" key="2">
    <source>
        <dbReference type="Proteomes" id="UP000007635"/>
    </source>
</evidence>
<reference evidence="1 2" key="1">
    <citation type="journal article" date="2021" name="G3 (Bethesda)">
        <title>Improved contiguity of the threespine stickleback genome using long-read sequencing.</title>
        <authorList>
            <person name="Nath S."/>
            <person name="Shaw D.E."/>
            <person name="White M.A."/>
        </authorList>
    </citation>
    <scope>NUCLEOTIDE SEQUENCE [LARGE SCALE GENOMIC DNA]</scope>
    <source>
        <strain evidence="1 2">Lake Benthic</strain>
    </source>
</reference>
<dbReference type="eggNOG" id="ENOG502S1MT">
    <property type="taxonomic scope" value="Eukaryota"/>
</dbReference>
<accession>G3P4U4</accession>
<dbReference type="GO" id="GO:0007165">
    <property type="term" value="P:signal transduction"/>
    <property type="evidence" value="ECO:0007669"/>
    <property type="project" value="InterPro"/>
</dbReference>
<dbReference type="InterPro" id="IPR011029">
    <property type="entry name" value="DEATH-like_dom_sf"/>
</dbReference>
<name>G3P4U4_GASAC</name>
<keyword evidence="2" id="KW-1185">Reference proteome</keyword>
<protein>
    <submittedName>
        <fullName evidence="1">Zgc:174906</fullName>
    </submittedName>
</protein>
<dbReference type="InParanoid" id="G3P4U4"/>
<evidence type="ECO:0000313" key="1">
    <source>
        <dbReference type="Ensembl" id="ENSGACP00000012617.2"/>
    </source>
</evidence>
<dbReference type="CDD" id="cd01670">
    <property type="entry name" value="Death"/>
    <property type="match status" value="1"/>
</dbReference>
<reference evidence="1" key="3">
    <citation type="submission" date="2025-09" db="UniProtKB">
        <authorList>
            <consortium name="Ensembl"/>
        </authorList>
    </citation>
    <scope>IDENTIFICATION</scope>
</reference>
<dbReference type="Bgee" id="ENSGACG00000009565">
    <property type="expression patterns" value="Expressed in intestinal epithelial cell and 9 other cell types or tissues"/>
</dbReference>
<proteinExistence type="predicted"/>
<dbReference type="Proteomes" id="UP000007635">
    <property type="component" value="Chromosome XII"/>
</dbReference>
<dbReference type="Ensembl" id="ENSGACT00000012641.2">
    <property type="protein sequence ID" value="ENSGACP00000012617.2"/>
    <property type="gene ID" value="ENSGACG00000009565.2"/>
</dbReference>
<sequence length="198" mass="22022">MAGEPAAEIQQLRGLKARLIEILSADADFVLQHADSSSLLSNSGYQQVRARTVPREKVTDLLDHIIQRGPEEARGLLELLKGPALQETFPMLRFLKDGKINTPSTGPGLVKEKQLMEVACAIGNSWKKIGILALEIPALKLEQIEIDQTQHIDRVFQMLLFWRTRQKTNATAAHLHRLLSQEHCGLPPESIAPLLEGD</sequence>
<dbReference type="GeneID" id="120829445"/>
<dbReference type="PROSITE" id="PS50209">
    <property type="entry name" value="CARD"/>
    <property type="match status" value="1"/>
</dbReference>
<dbReference type="Gene3D" id="1.10.533.10">
    <property type="entry name" value="Death Domain, Fas"/>
    <property type="match status" value="2"/>
</dbReference>
<reference evidence="1" key="2">
    <citation type="submission" date="2025-08" db="UniProtKB">
        <authorList>
            <consortium name="Ensembl"/>
        </authorList>
    </citation>
    <scope>IDENTIFICATION</scope>
</reference>
<organism evidence="1 2">
    <name type="scientific">Gasterosteus aculeatus aculeatus</name>
    <name type="common">three-spined stickleback</name>
    <dbReference type="NCBI Taxonomy" id="481459"/>
    <lineage>
        <taxon>Eukaryota</taxon>
        <taxon>Metazoa</taxon>
        <taxon>Chordata</taxon>
        <taxon>Craniata</taxon>
        <taxon>Vertebrata</taxon>
        <taxon>Euteleostomi</taxon>
        <taxon>Actinopterygii</taxon>
        <taxon>Neopterygii</taxon>
        <taxon>Teleostei</taxon>
        <taxon>Neoteleostei</taxon>
        <taxon>Acanthomorphata</taxon>
        <taxon>Eupercaria</taxon>
        <taxon>Perciformes</taxon>
        <taxon>Cottioidei</taxon>
        <taxon>Gasterosteales</taxon>
        <taxon>Gasterosteidae</taxon>
        <taxon>Gasterosteus</taxon>
    </lineage>
</organism>
<dbReference type="SUPFAM" id="SSF47986">
    <property type="entry name" value="DEATH domain"/>
    <property type="match status" value="2"/>
</dbReference>
<dbReference type="STRING" id="69293.ENSGACP00000012617"/>
<dbReference type="InterPro" id="IPR001315">
    <property type="entry name" value="CARD"/>
</dbReference>
<dbReference type="Pfam" id="PF00531">
    <property type="entry name" value="Death"/>
    <property type="match status" value="1"/>
</dbReference>
<dbReference type="OMA" id="AMLRYWS"/>
<dbReference type="GeneTree" id="ENSGT00540000073797"/>
<dbReference type="RefSeq" id="XP_040049479.1">
    <property type="nucleotide sequence ID" value="XM_040193545.1"/>
</dbReference>